<name>A0ABP3Y6Q3_9FLAO</name>
<evidence type="ECO:0000256" key="1">
    <source>
        <dbReference type="ARBA" id="ARBA00005964"/>
    </source>
</evidence>
<keyword evidence="6" id="KW-1185">Reference proteome</keyword>
<protein>
    <recommendedName>
        <fullName evidence="3">Carboxylic ester hydrolase</fullName>
        <ecNumber evidence="3">3.1.1.-</ecNumber>
    </recommendedName>
</protein>
<evidence type="ECO:0000256" key="3">
    <source>
        <dbReference type="RuleBase" id="RU361235"/>
    </source>
</evidence>
<dbReference type="InterPro" id="IPR019826">
    <property type="entry name" value="Carboxylesterase_B_AS"/>
</dbReference>
<dbReference type="InterPro" id="IPR050309">
    <property type="entry name" value="Type-B_Carboxylest/Lipase"/>
</dbReference>
<dbReference type="EMBL" id="BAAAFH010000011">
    <property type="protein sequence ID" value="GAA0875889.1"/>
    <property type="molecule type" value="Genomic_DNA"/>
</dbReference>
<dbReference type="InterPro" id="IPR029058">
    <property type="entry name" value="AB_hydrolase_fold"/>
</dbReference>
<dbReference type="Gene3D" id="3.40.50.1820">
    <property type="entry name" value="alpha/beta hydrolase"/>
    <property type="match status" value="1"/>
</dbReference>
<dbReference type="EC" id="3.1.1.-" evidence="3"/>
<dbReference type="InterPro" id="IPR002018">
    <property type="entry name" value="CarbesteraseB"/>
</dbReference>
<reference evidence="6" key="1">
    <citation type="journal article" date="2019" name="Int. J. Syst. Evol. Microbiol.">
        <title>The Global Catalogue of Microorganisms (GCM) 10K type strain sequencing project: providing services to taxonomists for standard genome sequencing and annotation.</title>
        <authorList>
            <consortium name="The Broad Institute Genomics Platform"/>
            <consortium name="The Broad Institute Genome Sequencing Center for Infectious Disease"/>
            <person name="Wu L."/>
            <person name="Ma J."/>
        </authorList>
    </citation>
    <scope>NUCLEOTIDE SEQUENCE [LARGE SCALE GENOMIC DNA]</scope>
    <source>
        <strain evidence="6">JCM 16083</strain>
    </source>
</reference>
<dbReference type="Proteomes" id="UP001501126">
    <property type="component" value="Unassembled WGS sequence"/>
</dbReference>
<dbReference type="PANTHER" id="PTHR11559">
    <property type="entry name" value="CARBOXYLESTERASE"/>
    <property type="match status" value="1"/>
</dbReference>
<dbReference type="SUPFAM" id="SSF53474">
    <property type="entry name" value="alpha/beta-Hydrolases"/>
    <property type="match status" value="1"/>
</dbReference>
<evidence type="ECO:0000259" key="4">
    <source>
        <dbReference type="Pfam" id="PF00135"/>
    </source>
</evidence>
<sequence length="445" mass="49342">MSIHSLSQNKLINTPLGEVRFIVENSVRKATNIPYAKAKRYELPSTVEGSTILSDSQKLSPACPQEKRPSFSEMFGVELLDLLEQSEACLNLSVTRPDNNRDSLPVMIWIHGGSFVSGAGDAPIFDPAVLVHNQNIIVVNVSYRLGLLGFLGGYNDIPPNLGYLDILEAIRWVNRNISYFGGNPDNITLFGQSAGGEAVAQMMLIEESKGLFKNVIIQSAPLGLIFDRKQMIQDMIEVAKEIPRQADIDTILTRQNEVIAAASEYGLKAAMPFGNQYGKYPFPDEEDVVRIWNERAKEVNVLIGYTKDETSFFVPHIPKLKKMADTPIVGGLLKRLIVNSTTKKVYKKGTKKFAKNCATDSNRVYIYEIIWGSKTNGFGATHTIDLPLLFGDSSLWENAKLVEGISAKELADSQMKVCALWAEFARTGSLEQKGKIEGVLNYKKL</sequence>
<keyword evidence="2 3" id="KW-0378">Hydrolase</keyword>
<organism evidence="5 6">
    <name type="scientific">Wandonia haliotis</name>
    <dbReference type="NCBI Taxonomy" id="574963"/>
    <lineage>
        <taxon>Bacteria</taxon>
        <taxon>Pseudomonadati</taxon>
        <taxon>Bacteroidota</taxon>
        <taxon>Flavobacteriia</taxon>
        <taxon>Flavobacteriales</taxon>
        <taxon>Crocinitomicaceae</taxon>
        <taxon>Wandonia</taxon>
    </lineage>
</organism>
<comment type="caution">
    <text evidence="5">The sequence shown here is derived from an EMBL/GenBank/DDBJ whole genome shotgun (WGS) entry which is preliminary data.</text>
</comment>
<proteinExistence type="inferred from homology"/>
<feature type="domain" description="Carboxylesterase type B" evidence="4">
    <location>
        <begin position="10"/>
        <end position="320"/>
    </location>
</feature>
<accession>A0ABP3Y6Q3</accession>
<dbReference type="Pfam" id="PF00135">
    <property type="entry name" value="COesterase"/>
    <property type="match status" value="1"/>
</dbReference>
<evidence type="ECO:0000256" key="2">
    <source>
        <dbReference type="ARBA" id="ARBA00022801"/>
    </source>
</evidence>
<evidence type="ECO:0000313" key="5">
    <source>
        <dbReference type="EMBL" id="GAA0875889.1"/>
    </source>
</evidence>
<gene>
    <name evidence="5" type="ORF">GCM10009118_22980</name>
</gene>
<dbReference type="PROSITE" id="PS00122">
    <property type="entry name" value="CARBOXYLESTERASE_B_1"/>
    <property type="match status" value="1"/>
</dbReference>
<comment type="similarity">
    <text evidence="1 3">Belongs to the type-B carboxylesterase/lipase family.</text>
</comment>
<evidence type="ECO:0000313" key="6">
    <source>
        <dbReference type="Proteomes" id="UP001501126"/>
    </source>
</evidence>